<evidence type="ECO:0000256" key="3">
    <source>
        <dbReference type="ARBA" id="ARBA00019010"/>
    </source>
</evidence>
<accession>Q2GI90</accession>
<dbReference type="KEGG" id="ech:ECH_0008"/>
<keyword evidence="4" id="KW-0963">Cytoplasm</keyword>
<dbReference type="eggNOG" id="COG0802">
    <property type="taxonomic scope" value="Bacteria"/>
</dbReference>
<evidence type="ECO:0000256" key="8">
    <source>
        <dbReference type="ARBA" id="ARBA00022840"/>
    </source>
</evidence>
<keyword evidence="6" id="KW-0479">Metal-binding</keyword>
<name>Q2GI90_EHRCR</name>
<comment type="subcellular location">
    <subcellularLocation>
        <location evidence="1">Cytoplasm</location>
    </subcellularLocation>
</comment>
<evidence type="ECO:0000256" key="9">
    <source>
        <dbReference type="ARBA" id="ARBA00022842"/>
    </source>
</evidence>
<dbReference type="GO" id="GO:0005737">
    <property type="term" value="C:cytoplasm"/>
    <property type="evidence" value="ECO:0007669"/>
    <property type="project" value="UniProtKB-SubCell"/>
</dbReference>
<protein>
    <recommendedName>
        <fullName evidence="3">tRNA threonylcarbamoyladenosine biosynthesis protein TsaE</fullName>
    </recommendedName>
    <alternativeName>
        <fullName evidence="10">t(6)A37 threonylcarbamoyladenosine biosynthesis protein TsaE</fullName>
    </alternativeName>
</protein>
<keyword evidence="11" id="KW-0378">Hydrolase</keyword>
<dbReference type="STRING" id="205920.ECH_0008"/>
<dbReference type="Pfam" id="PF02367">
    <property type="entry name" value="TsaE"/>
    <property type="match status" value="1"/>
</dbReference>
<sequence length="155" mass="17595">MLQFKYSSVDLVFLEKLARFIALGLKKGDSISLVGDLGVGKTTFVRFLVHALAPCEDVGSPTFSIINEYHSNKFTIYHIDLYRINSLREVYDLGIESICDDGVGIIEWPDLLNDILDFNLKINIKYSTKENLRDVEVFIKDDDKCGIFESFVSSN</sequence>
<evidence type="ECO:0000313" key="11">
    <source>
        <dbReference type="EMBL" id="ABD45213.1"/>
    </source>
</evidence>
<dbReference type="EMBL" id="CP000236">
    <property type="protein sequence ID" value="ABD45213.1"/>
    <property type="molecule type" value="Genomic_DNA"/>
</dbReference>
<dbReference type="Gene3D" id="3.40.50.300">
    <property type="entry name" value="P-loop containing nucleotide triphosphate hydrolases"/>
    <property type="match status" value="1"/>
</dbReference>
<dbReference type="GO" id="GO:0005524">
    <property type="term" value="F:ATP binding"/>
    <property type="evidence" value="ECO:0007669"/>
    <property type="project" value="UniProtKB-KW"/>
</dbReference>
<dbReference type="GO" id="GO:0002949">
    <property type="term" value="P:tRNA threonylcarbamoyladenosine modification"/>
    <property type="evidence" value="ECO:0007669"/>
    <property type="project" value="InterPro"/>
</dbReference>
<keyword evidence="8" id="KW-0067">ATP-binding</keyword>
<keyword evidence="7" id="KW-0547">Nucleotide-binding</keyword>
<dbReference type="SUPFAM" id="SSF52540">
    <property type="entry name" value="P-loop containing nucleoside triphosphate hydrolases"/>
    <property type="match status" value="1"/>
</dbReference>
<dbReference type="GO" id="GO:0046872">
    <property type="term" value="F:metal ion binding"/>
    <property type="evidence" value="ECO:0007669"/>
    <property type="project" value="UniProtKB-KW"/>
</dbReference>
<evidence type="ECO:0000256" key="4">
    <source>
        <dbReference type="ARBA" id="ARBA00022490"/>
    </source>
</evidence>
<dbReference type="AlphaFoldDB" id="Q2GI90"/>
<dbReference type="NCBIfam" id="TIGR00150">
    <property type="entry name" value="T6A_YjeE"/>
    <property type="match status" value="1"/>
</dbReference>
<gene>
    <name evidence="11" type="ordered locus">ECH_0008</name>
</gene>
<evidence type="ECO:0000256" key="5">
    <source>
        <dbReference type="ARBA" id="ARBA00022694"/>
    </source>
</evidence>
<dbReference type="GO" id="GO:0016787">
    <property type="term" value="F:hydrolase activity"/>
    <property type="evidence" value="ECO:0007669"/>
    <property type="project" value="UniProtKB-KW"/>
</dbReference>
<evidence type="ECO:0000256" key="7">
    <source>
        <dbReference type="ARBA" id="ARBA00022741"/>
    </source>
</evidence>
<proteinExistence type="inferred from homology"/>
<dbReference type="InterPro" id="IPR003442">
    <property type="entry name" value="T6A_TsaE"/>
</dbReference>
<dbReference type="HOGENOM" id="CLU_087829_5_0_5"/>
<dbReference type="PANTHER" id="PTHR33540:SF2">
    <property type="entry name" value="TRNA THREONYLCARBAMOYLADENOSINE BIOSYNTHESIS PROTEIN TSAE"/>
    <property type="match status" value="1"/>
</dbReference>
<evidence type="ECO:0000256" key="10">
    <source>
        <dbReference type="ARBA" id="ARBA00032441"/>
    </source>
</evidence>
<keyword evidence="12" id="KW-1185">Reference proteome</keyword>
<evidence type="ECO:0000313" key="12">
    <source>
        <dbReference type="Proteomes" id="UP000008320"/>
    </source>
</evidence>
<organism evidence="11 12">
    <name type="scientific">Ehrlichia chaffeensis (strain ATCC CRL-10679 / Arkansas)</name>
    <dbReference type="NCBI Taxonomy" id="205920"/>
    <lineage>
        <taxon>Bacteria</taxon>
        <taxon>Pseudomonadati</taxon>
        <taxon>Pseudomonadota</taxon>
        <taxon>Alphaproteobacteria</taxon>
        <taxon>Rickettsiales</taxon>
        <taxon>Anaplasmataceae</taxon>
        <taxon>Ehrlichia</taxon>
    </lineage>
</organism>
<keyword evidence="5" id="KW-0819">tRNA processing</keyword>
<evidence type="ECO:0000256" key="1">
    <source>
        <dbReference type="ARBA" id="ARBA00004496"/>
    </source>
</evidence>
<reference evidence="11 12" key="1">
    <citation type="journal article" date="2006" name="PLoS Genet.">
        <title>Comparative genomics of emerging human ehrlichiosis agents.</title>
        <authorList>
            <person name="Dunning Hotopp J.C."/>
            <person name="Lin M."/>
            <person name="Madupu R."/>
            <person name="Crabtree J."/>
            <person name="Angiuoli S.V."/>
            <person name="Eisen J.A."/>
            <person name="Seshadri R."/>
            <person name="Ren Q."/>
            <person name="Wu M."/>
            <person name="Utterback T.R."/>
            <person name="Smith S."/>
            <person name="Lewis M."/>
            <person name="Khouri H."/>
            <person name="Zhang C."/>
            <person name="Niu H."/>
            <person name="Lin Q."/>
            <person name="Ohashi N."/>
            <person name="Zhi N."/>
            <person name="Nelson W."/>
            <person name="Brinkac L.M."/>
            <person name="Dodson R.J."/>
            <person name="Rosovitz M.J."/>
            <person name="Sundaram J."/>
            <person name="Daugherty S.C."/>
            <person name="Davidsen T."/>
            <person name="Durkin A.S."/>
            <person name="Gwinn M."/>
            <person name="Haft D.H."/>
            <person name="Selengut J.D."/>
            <person name="Sullivan S.A."/>
            <person name="Zafar N."/>
            <person name="Zhou L."/>
            <person name="Benahmed F."/>
            <person name="Forberger H."/>
            <person name="Halpin R."/>
            <person name="Mulligan S."/>
            <person name="Robinson J."/>
            <person name="White O."/>
            <person name="Rikihisa Y."/>
            <person name="Tettelin H."/>
        </authorList>
    </citation>
    <scope>NUCLEOTIDE SEQUENCE [LARGE SCALE GENOMIC DNA]</scope>
    <source>
        <strain evidence="12">ATCC CRL-10679 / Arkansas</strain>
    </source>
</reference>
<dbReference type="RefSeq" id="WP_011452347.1">
    <property type="nucleotide sequence ID" value="NC_007799.1"/>
</dbReference>
<dbReference type="PANTHER" id="PTHR33540">
    <property type="entry name" value="TRNA THREONYLCARBAMOYLADENOSINE BIOSYNTHESIS PROTEIN TSAE"/>
    <property type="match status" value="1"/>
</dbReference>
<comment type="similarity">
    <text evidence="2">Belongs to the TsaE family.</text>
</comment>
<dbReference type="InterPro" id="IPR027417">
    <property type="entry name" value="P-loop_NTPase"/>
</dbReference>
<keyword evidence="9" id="KW-0460">Magnesium</keyword>
<dbReference type="Proteomes" id="UP000008320">
    <property type="component" value="Chromosome"/>
</dbReference>
<evidence type="ECO:0000256" key="6">
    <source>
        <dbReference type="ARBA" id="ARBA00022723"/>
    </source>
</evidence>
<evidence type="ECO:0000256" key="2">
    <source>
        <dbReference type="ARBA" id="ARBA00007599"/>
    </source>
</evidence>